<name>A0ABT3KZI9_9CYAN</name>
<comment type="caution">
    <text evidence="1">The sequence shown here is derived from an EMBL/GenBank/DDBJ whole genome shotgun (WGS) entry which is preliminary data.</text>
</comment>
<evidence type="ECO:0000313" key="1">
    <source>
        <dbReference type="EMBL" id="MCW6034665.1"/>
    </source>
</evidence>
<organism evidence="1 2">
    <name type="scientific">Spirulina subsalsa FACHB-351</name>
    <dbReference type="NCBI Taxonomy" id="234711"/>
    <lineage>
        <taxon>Bacteria</taxon>
        <taxon>Bacillati</taxon>
        <taxon>Cyanobacteriota</taxon>
        <taxon>Cyanophyceae</taxon>
        <taxon>Spirulinales</taxon>
        <taxon>Spirulinaceae</taxon>
        <taxon>Spirulina</taxon>
    </lineage>
</organism>
<dbReference type="EMBL" id="JAIHOM010000001">
    <property type="protein sequence ID" value="MCW6034665.1"/>
    <property type="molecule type" value="Genomic_DNA"/>
</dbReference>
<sequence length="55" mass="5660">MALFSTERVICQDCAIFSEAPGNSVIATQQLETVAKYTPTSPGSLNSPSSGASPV</sequence>
<proteinExistence type="predicted"/>
<dbReference type="Proteomes" id="UP001526426">
    <property type="component" value="Unassembled WGS sequence"/>
</dbReference>
<evidence type="ECO:0000313" key="2">
    <source>
        <dbReference type="Proteomes" id="UP001526426"/>
    </source>
</evidence>
<dbReference type="RefSeq" id="WP_265262317.1">
    <property type="nucleotide sequence ID" value="NZ_JAIHOM010000001.1"/>
</dbReference>
<accession>A0ABT3KZI9</accession>
<keyword evidence="2" id="KW-1185">Reference proteome</keyword>
<gene>
    <name evidence="1" type="ORF">K4A83_00030</name>
</gene>
<protein>
    <submittedName>
        <fullName evidence="1">Uncharacterized protein</fullName>
    </submittedName>
</protein>
<reference evidence="1 2" key="1">
    <citation type="submission" date="2021-08" db="EMBL/GenBank/DDBJ databases">
        <title>Draft genome sequence of Spirulina subsalsa with high tolerance to salinity and hype-accumulation of phycocyanin.</title>
        <authorList>
            <person name="Pei H."/>
            <person name="Jiang L."/>
        </authorList>
    </citation>
    <scope>NUCLEOTIDE SEQUENCE [LARGE SCALE GENOMIC DNA]</scope>
    <source>
        <strain evidence="1 2">FACHB-351</strain>
    </source>
</reference>